<dbReference type="AlphaFoldDB" id="A0A177ZSP2"/>
<evidence type="ECO:0008006" key="3">
    <source>
        <dbReference type="Google" id="ProtNLM"/>
    </source>
</evidence>
<dbReference type="Proteomes" id="UP000077881">
    <property type="component" value="Unassembled WGS sequence"/>
</dbReference>
<dbReference type="PIRSF" id="PIRSF012509">
    <property type="entry name" value="CamS"/>
    <property type="match status" value="1"/>
</dbReference>
<dbReference type="Gene3D" id="3.10.570.10">
    <property type="entry name" value="sex pheromone staph- cam373 precursor domain"/>
    <property type="match status" value="1"/>
</dbReference>
<evidence type="ECO:0000313" key="2">
    <source>
        <dbReference type="Proteomes" id="UP000077881"/>
    </source>
</evidence>
<dbReference type="InterPro" id="IPR011426">
    <property type="entry name" value="CamS"/>
</dbReference>
<dbReference type="CDD" id="cd13440">
    <property type="entry name" value="CamS_repeat_2"/>
    <property type="match status" value="1"/>
</dbReference>
<dbReference type="OrthoDB" id="9795361at2"/>
<sequence>MKKWFVGSMVILLLSGCAPQINKENEVVQEKDEKKETSIIPSYQISDSVYRTTIPFKASKTRGMVVDRLNSTYDINEFETGLMRVAKENFSTDTYFFQEGQKLEQETVRSWLNRKYTKAQLKELKLDAEDNLGLNPVNDEKGSVEEQNEKSPIYLAHILEHDYLVKDGKTVKLGGMVIGLALNSVHYYQKEQYGATFEQPIKHAKLEEEGKKIAEEVLKRLRSMEGLSNIPITIALFEQNSKNAVVPGSFFAYAHAAKGSSSLGDWKAIDEKHYLFPSSEAEEDHREDVAYFMRFKDDVEEYFPNYNGLIGRAFYKNDQFVNLEIDIPIQLYGEAEVIGFTQWATSLVMDHFPDYFNVNVNISSVNGAEALISKKSGDKEPFVHIYK</sequence>
<dbReference type="PROSITE" id="PS51257">
    <property type="entry name" value="PROKAR_LIPOPROTEIN"/>
    <property type="match status" value="1"/>
</dbReference>
<evidence type="ECO:0000313" key="1">
    <source>
        <dbReference type="EMBL" id="OAK70955.1"/>
    </source>
</evidence>
<dbReference type="STRING" id="217031.ABB05_11205"/>
<dbReference type="Pfam" id="PF07537">
    <property type="entry name" value="CamS"/>
    <property type="match status" value="1"/>
</dbReference>
<reference evidence="1 2" key="1">
    <citation type="submission" date="2015-05" db="EMBL/GenBank/DDBJ databases">
        <title>Comparison of genome.</title>
        <authorList>
            <person name="Zheng Z."/>
            <person name="Sun M."/>
        </authorList>
    </citation>
    <scope>NUCLEOTIDE SEQUENCE [LARGE SCALE GENOMIC DNA]</scope>
    <source>
        <strain evidence="1 2">G25-74</strain>
    </source>
</reference>
<name>A0A177ZSP2_9BACI</name>
<accession>A0A177ZSP2</accession>
<protein>
    <recommendedName>
        <fullName evidence="3">CamS family sex pheromone protein</fullName>
    </recommendedName>
</protein>
<organism evidence="1 2">
    <name type="scientific">Lederbergia galactosidilytica</name>
    <dbReference type="NCBI Taxonomy" id="217031"/>
    <lineage>
        <taxon>Bacteria</taxon>
        <taxon>Bacillati</taxon>
        <taxon>Bacillota</taxon>
        <taxon>Bacilli</taxon>
        <taxon>Bacillales</taxon>
        <taxon>Bacillaceae</taxon>
        <taxon>Lederbergia</taxon>
    </lineage>
</organism>
<proteinExistence type="predicted"/>
<dbReference type="CDD" id="cd13441">
    <property type="entry name" value="CamS_repeat_1"/>
    <property type="match status" value="1"/>
</dbReference>
<dbReference type="RefSeq" id="WP_057985391.1">
    <property type="nucleotide sequence ID" value="NZ_JAGGKH010000020.1"/>
</dbReference>
<dbReference type="EMBL" id="LDJR01000047">
    <property type="protein sequence ID" value="OAK70955.1"/>
    <property type="molecule type" value="Genomic_DNA"/>
</dbReference>
<keyword evidence="2" id="KW-1185">Reference proteome</keyword>
<dbReference type="PATRIC" id="fig|217031.6.peg.2390"/>
<comment type="caution">
    <text evidence="1">The sequence shown here is derived from an EMBL/GenBank/DDBJ whole genome shotgun (WGS) entry which is preliminary data.</text>
</comment>
<gene>
    <name evidence="1" type="ORF">ABB05_11205</name>
</gene>